<dbReference type="Pfam" id="PF17681">
    <property type="entry name" value="GCP_N_terminal"/>
    <property type="match status" value="1"/>
</dbReference>
<dbReference type="EMBL" id="JANAVB010005598">
    <property type="protein sequence ID" value="KAJ6846395.1"/>
    <property type="molecule type" value="Genomic_DNA"/>
</dbReference>
<keyword evidence="1 4" id="KW-0963">Cytoplasm</keyword>
<dbReference type="GO" id="GO:0051321">
    <property type="term" value="P:meiotic cell cycle"/>
    <property type="evidence" value="ECO:0007669"/>
    <property type="project" value="TreeGrafter"/>
</dbReference>
<dbReference type="PANTHER" id="PTHR19302">
    <property type="entry name" value="GAMMA TUBULIN COMPLEX PROTEIN"/>
    <property type="match status" value="1"/>
</dbReference>
<reference evidence="6" key="1">
    <citation type="journal article" date="2023" name="GigaByte">
        <title>Genome assembly of the bearded iris, Iris pallida Lam.</title>
        <authorList>
            <person name="Bruccoleri R.E."/>
            <person name="Oakeley E.J."/>
            <person name="Faust A.M.E."/>
            <person name="Altorfer M."/>
            <person name="Dessus-Babus S."/>
            <person name="Burckhardt D."/>
            <person name="Oertli M."/>
            <person name="Naumann U."/>
            <person name="Petersen F."/>
            <person name="Wong J."/>
        </authorList>
    </citation>
    <scope>NUCLEOTIDE SEQUENCE</scope>
    <source>
        <strain evidence="6">GSM-AAB239-AS_SAM_17_03QT</strain>
    </source>
</reference>
<feature type="domain" description="Gamma tubulin complex component protein N-terminal" evidence="5">
    <location>
        <begin position="5"/>
        <end position="115"/>
    </location>
</feature>
<organism evidence="6 7">
    <name type="scientific">Iris pallida</name>
    <name type="common">Sweet iris</name>
    <dbReference type="NCBI Taxonomy" id="29817"/>
    <lineage>
        <taxon>Eukaryota</taxon>
        <taxon>Viridiplantae</taxon>
        <taxon>Streptophyta</taxon>
        <taxon>Embryophyta</taxon>
        <taxon>Tracheophyta</taxon>
        <taxon>Spermatophyta</taxon>
        <taxon>Magnoliopsida</taxon>
        <taxon>Liliopsida</taxon>
        <taxon>Asparagales</taxon>
        <taxon>Iridaceae</taxon>
        <taxon>Iridoideae</taxon>
        <taxon>Irideae</taxon>
        <taxon>Iris</taxon>
    </lineage>
</organism>
<protein>
    <recommendedName>
        <fullName evidence="4">Gamma-tubulin complex component</fullName>
    </recommendedName>
</protein>
<evidence type="ECO:0000256" key="1">
    <source>
        <dbReference type="ARBA" id="ARBA00022490"/>
    </source>
</evidence>
<dbReference type="AlphaFoldDB" id="A0AAX6I1Q5"/>
<dbReference type="GO" id="GO:0051225">
    <property type="term" value="P:spindle assembly"/>
    <property type="evidence" value="ECO:0007669"/>
    <property type="project" value="TreeGrafter"/>
</dbReference>
<name>A0AAX6I1Q5_IRIPA</name>
<keyword evidence="2 4" id="KW-0493">Microtubule</keyword>
<evidence type="ECO:0000259" key="5">
    <source>
        <dbReference type="Pfam" id="PF17681"/>
    </source>
</evidence>
<reference evidence="6" key="2">
    <citation type="submission" date="2023-04" db="EMBL/GenBank/DDBJ databases">
        <authorList>
            <person name="Bruccoleri R.E."/>
            <person name="Oakeley E.J."/>
            <person name="Faust A.-M."/>
            <person name="Dessus-Babus S."/>
            <person name="Altorfer M."/>
            <person name="Burckhardt D."/>
            <person name="Oertli M."/>
            <person name="Naumann U."/>
            <person name="Petersen F."/>
            <person name="Wong J."/>
        </authorList>
    </citation>
    <scope>NUCLEOTIDE SEQUENCE</scope>
    <source>
        <strain evidence="6">GSM-AAB239-AS_SAM_17_03QT</strain>
        <tissue evidence="6">Leaf</tissue>
    </source>
</reference>
<dbReference type="GO" id="GO:0043015">
    <property type="term" value="F:gamma-tubulin binding"/>
    <property type="evidence" value="ECO:0007669"/>
    <property type="project" value="InterPro"/>
</dbReference>
<evidence type="ECO:0000313" key="7">
    <source>
        <dbReference type="Proteomes" id="UP001140949"/>
    </source>
</evidence>
<comment type="similarity">
    <text evidence="4">Belongs to the TUBGCP family.</text>
</comment>
<dbReference type="GO" id="GO:0051011">
    <property type="term" value="F:microtubule minus-end binding"/>
    <property type="evidence" value="ECO:0007669"/>
    <property type="project" value="TreeGrafter"/>
</dbReference>
<dbReference type="Proteomes" id="UP001140949">
    <property type="component" value="Unassembled WGS sequence"/>
</dbReference>
<dbReference type="InterPro" id="IPR041470">
    <property type="entry name" value="GCP_N"/>
</dbReference>
<dbReference type="PANTHER" id="PTHR19302:SF13">
    <property type="entry name" value="GAMMA-TUBULIN COMPLEX COMPONENT 2"/>
    <property type="match status" value="1"/>
</dbReference>
<evidence type="ECO:0000256" key="3">
    <source>
        <dbReference type="ARBA" id="ARBA00023212"/>
    </source>
</evidence>
<comment type="subcellular location">
    <subcellularLocation>
        <location evidence="4">Cytoplasm</location>
        <location evidence="4">Cytoskeleton</location>
        <location evidence="4">Microtubule organizing center</location>
    </subcellularLocation>
</comment>
<dbReference type="GO" id="GO:0000930">
    <property type="term" value="C:gamma-tubulin complex"/>
    <property type="evidence" value="ECO:0007669"/>
    <property type="project" value="TreeGrafter"/>
</dbReference>
<proteinExistence type="inferred from homology"/>
<evidence type="ECO:0000256" key="2">
    <source>
        <dbReference type="ARBA" id="ARBA00022701"/>
    </source>
</evidence>
<comment type="caution">
    <text evidence="6">The sequence shown here is derived from an EMBL/GenBank/DDBJ whole genome shotgun (WGS) entry which is preliminary data.</text>
</comment>
<dbReference type="InterPro" id="IPR007259">
    <property type="entry name" value="GCP"/>
</dbReference>
<comment type="function">
    <text evidence="4">Component of the gamma-tubulin ring complex (gTuRC) which mediates microtubule nucleation.</text>
</comment>
<gene>
    <name evidence="6" type="ORF">M6B38_280630</name>
</gene>
<accession>A0AAX6I1Q5</accession>
<evidence type="ECO:0000256" key="4">
    <source>
        <dbReference type="RuleBase" id="RU363050"/>
    </source>
</evidence>
<dbReference type="GO" id="GO:0000922">
    <property type="term" value="C:spindle pole"/>
    <property type="evidence" value="ECO:0007669"/>
    <property type="project" value="InterPro"/>
</dbReference>
<keyword evidence="7" id="KW-1185">Reference proteome</keyword>
<dbReference type="GO" id="GO:0005874">
    <property type="term" value="C:microtubule"/>
    <property type="evidence" value="ECO:0007669"/>
    <property type="project" value="UniProtKB-KW"/>
</dbReference>
<dbReference type="GO" id="GO:0000278">
    <property type="term" value="P:mitotic cell cycle"/>
    <property type="evidence" value="ECO:0007669"/>
    <property type="project" value="TreeGrafter"/>
</dbReference>
<dbReference type="GO" id="GO:0007020">
    <property type="term" value="P:microtubule nucleation"/>
    <property type="evidence" value="ECO:0007669"/>
    <property type="project" value="InterPro"/>
</dbReference>
<keyword evidence="3 4" id="KW-0206">Cytoskeleton</keyword>
<evidence type="ECO:0000313" key="6">
    <source>
        <dbReference type="EMBL" id="KAJ6846395.1"/>
    </source>
</evidence>
<dbReference type="GO" id="GO:0031122">
    <property type="term" value="P:cytoplasmic microtubule organization"/>
    <property type="evidence" value="ECO:0007669"/>
    <property type="project" value="TreeGrafter"/>
</dbReference>
<sequence length="121" mass="13539">MGAGGIEGRYISIKKVRGKKSHIFLHIDLSMDLALQELVQRIFPLCEDFVLISQFVESESHFKSGLVNHAFAVALRALLLSTISSLREVSVREPPKSIRTLESKLKETTMSIQITHSNSCK</sequence>